<evidence type="ECO:0000259" key="5">
    <source>
        <dbReference type="PROSITE" id="PS50931"/>
    </source>
</evidence>
<dbReference type="SUPFAM" id="SSF46785">
    <property type="entry name" value="Winged helix' DNA-binding domain"/>
    <property type="match status" value="1"/>
</dbReference>
<comment type="similarity">
    <text evidence="1">Belongs to the LysR transcriptional regulatory family.</text>
</comment>
<dbReference type="AlphaFoldDB" id="A0A6J5JBY5"/>
<dbReference type="FunFam" id="1.10.10.10:FF:000001">
    <property type="entry name" value="LysR family transcriptional regulator"/>
    <property type="match status" value="1"/>
</dbReference>
<proteinExistence type="inferred from homology"/>
<keyword evidence="4" id="KW-0804">Transcription</keyword>
<dbReference type="PANTHER" id="PTHR30579">
    <property type="entry name" value="TRANSCRIPTIONAL REGULATOR"/>
    <property type="match status" value="1"/>
</dbReference>
<accession>A0A6J5JBY5</accession>
<dbReference type="EMBL" id="CABWIK020000021">
    <property type="protein sequence ID" value="CAB3969282.1"/>
    <property type="molecule type" value="Genomic_DNA"/>
</dbReference>
<evidence type="ECO:0000313" key="7">
    <source>
        <dbReference type="Proteomes" id="UP000494322"/>
    </source>
</evidence>
<dbReference type="Gene3D" id="3.40.190.10">
    <property type="entry name" value="Periplasmic binding protein-like II"/>
    <property type="match status" value="2"/>
</dbReference>
<feature type="domain" description="HTH lysR-type" evidence="5">
    <location>
        <begin position="6"/>
        <end position="63"/>
    </location>
</feature>
<dbReference type="Proteomes" id="UP000494322">
    <property type="component" value="Unassembled WGS sequence"/>
</dbReference>
<reference evidence="6 7" key="1">
    <citation type="submission" date="2020-04" db="EMBL/GenBank/DDBJ databases">
        <authorList>
            <person name="Depoorter E."/>
        </authorList>
    </citation>
    <scope>NUCLEOTIDE SEQUENCE [LARGE SCALE GENOMIC DNA]</scope>
    <source>
        <strain evidence="6 7">BCC0132</strain>
    </source>
</reference>
<protein>
    <submittedName>
        <fullName evidence="6">LysR family transcriptional regulator</fullName>
    </submittedName>
</protein>
<dbReference type="GO" id="GO:0003700">
    <property type="term" value="F:DNA-binding transcription factor activity"/>
    <property type="evidence" value="ECO:0007669"/>
    <property type="project" value="InterPro"/>
</dbReference>
<name>A0A6J5JBY5_9BURK</name>
<evidence type="ECO:0000256" key="4">
    <source>
        <dbReference type="ARBA" id="ARBA00023163"/>
    </source>
</evidence>
<evidence type="ECO:0000313" key="6">
    <source>
        <dbReference type="EMBL" id="CAB3969282.1"/>
    </source>
</evidence>
<dbReference type="Gene3D" id="1.10.10.10">
    <property type="entry name" value="Winged helix-like DNA-binding domain superfamily/Winged helix DNA-binding domain"/>
    <property type="match status" value="1"/>
</dbReference>
<evidence type="ECO:0000256" key="2">
    <source>
        <dbReference type="ARBA" id="ARBA00023015"/>
    </source>
</evidence>
<dbReference type="Pfam" id="PF00126">
    <property type="entry name" value="HTH_1"/>
    <property type="match status" value="1"/>
</dbReference>
<dbReference type="SUPFAM" id="SSF53850">
    <property type="entry name" value="Periplasmic binding protein-like II"/>
    <property type="match status" value="1"/>
</dbReference>
<evidence type="ECO:0000256" key="3">
    <source>
        <dbReference type="ARBA" id="ARBA00023125"/>
    </source>
</evidence>
<evidence type="ECO:0000256" key="1">
    <source>
        <dbReference type="ARBA" id="ARBA00009437"/>
    </source>
</evidence>
<dbReference type="Pfam" id="PF03466">
    <property type="entry name" value="LysR_substrate"/>
    <property type="match status" value="1"/>
</dbReference>
<keyword evidence="2" id="KW-0805">Transcription regulation</keyword>
<dbReference type="GO" id="GO:0003677">
    <property type="term" value="F:DNA binding"/>
    <property type="evidence" value="ECO:0007669"/>
    <property type="project" value="UniProtKB-KW"/>
</dbReference>
<dbReference type="InterPro" id="IPR000847">
    <property type="entry name" value="LysR_HTH_N"/>
</dbReference>
<dbReference type="InterPro" id="IPR050176">
    <property type="entry name" value="LTTR"/>
</dbReference>
<dbReference type="InterPro" id="IPR005119">
    <property type="entry name" value="LysR_subst-bd"/>
</dbReference>
<sequence length="292" mass="31534">MAMRGFDLDQLRTFAAVADAGSLTAAAPLLHLSQSTVSEQVRKLESRAGVPLFVRSKRGVEPTPAGSRLLQHARRIVALNEAAFDEVRGQAIKGELRVAITDYYRTNEVAGLLARLRECYPQLSLHVSAMKSADIEAAHARGQVDLGVVMNLSSGPFRPASADTRWVLRREPLSWVASAALAEQLPEPLPLVLLPDDCMMHQVAVRSLDEQHMPYRLVHSASGVAGLQSMLAAGLGVGCLCASAIGDGMMRLGAKYRLPPLPDAVFSLTPPMPGEREAVTQAREVLSRQLLM</sequence>
<dbReference type="InterPro" id="IPR036388">
    <property type="entry name" value="WH-like_DNA-bd_sf"/>
</dbReference>
<dbReference type="PRINTS" id="PR00039">
    <property type="entry name" value="HTHLYSR"/>
</dbReference>
<dbReference type="InterPro" id="IPR036390">
    <property type="entry name" value="WH_DNA-bd_sf"/>
</dbReference>
<dbReference type="PANTHER" id="PTHR30579:SF7">
    <property type="entry name" value="HTH-TYPE TRANSCRIPTIONAL REGULATOR LRHA-RELATED"/>
    <property type="match status" value="1"/>
</dbReference>
<keyword evidence="3" id="KW-0238">DNA-binding</keyword>
<gene>
    <name evidence="6" type="ORF">BCO9919_03697</name>
</gene>
<dbReference type="PROSITE" id="PS50931">
    <property type="entry name" value="HTH_LYSR"/>
    <property type="match status" value="1"/>
</dbReference>
<organism evidence="6 7">
    <name type="scientific">Burkholderia cenocepacia</name>
    <dbReference type="NCBI Taxonomy" id="95486"/>
    <lineage>
        <taxon>Bacteria</taxon>
        <taxon>Pseudomonadati</taxon>
        <taxon>Pseudomonadota</taxon>
        <taxon>Betaproteobacteria</taxon>
        <taxon>Burkholderiales</taxon>
        <taxon>Burkholderiaceae</taxon>
        <taxon>Burkholderia</taxon>
        <taxon>Burkholderia cepacia complex</taxon>
    </lineage>
</organism>